<evidence type="ECO:0000313" key="3">
    <source>
        <dbReference type="Proteomes" id="UP000242084"/>
    </source>
</evidence>
<feature type="transmembrane region" description="Helical" evidence="1">
    <location>
        <begin position="29"/>
        <end position="47"/>
    </location>
</feature>
<keyword evidence="3" id="KW-1185">Reference proteome</keyword>
<sequence length="68" mass="7810">MGKKFIKHYIIIGIICIVASFFFEGTPKSLMIGAGLGFFLTAIMARFEKEDKIDDHPDKEKHKHKDKK</sequence>
<reference evidence="2 3" key="1">
    <citation type="submission" date="2017-06" db="EMBL/GenBank/DDBJ databases">
        <authorList>
            <consortium name="Pathogen Informatics"/>
        </authorList>
    </citation>
    <scope>NUCLEOTIDE SEQUENCE [LARGE SCALE GENOMIC DNA]</scope>
    <source>
        <strain evidence="2 3">NCTC13839</strain>
    </source>
</reference>
<protein>
    <submittedName>
        <fullName evidence="2">Uncharacterized protein</fullName>
    </submittedName>
</protein>
<organism evidence="2 3">
    <name type="scientific">Mammaliicoccus stepanovicii</name>
    <dbReference type="NCBI Taxonomy" id="643214"/>
    <lineage>
        <taxon>Bacteria</taxon>
        <taxon>Bacillati</taxon>
        <taxon>Bacillota</taxon>
        <taxon>Bacilli</taxon>
        <taxon>Bacillales</taxon>
        <taxon>Staphylococcaceae</taxon>
        <taxon>Mammaliicoccus</taxon>
    </lineage>
</organism>
<feature type="transmembrane region" description="Helical" evidence="1">
    <location>
        <begin position="5"/>
        <end position="23"/>
    </location>
</feature>
<dbReference type="Proteomes" id="UP000242084">
    <property type="component" value="Chromosome 1"/>
</dbReference>
<accession>A0A239YQ38</accession>
<proteinExistence type="predicted"/>
<dbReference type="AlphaFoldDB" id="A0A239YQ38"/>
<dbReference type="OrthoDB" id="2414000at2"/>
<keyword evidence="1" id="KW-0812">Transmembrane</keyword>
<dbReference type="RefSeq" id="WP_095086873.1">
    <property type="nucleotide sequence ID" value="NZ_BMDM01000006.1"/>
</dbReference>
<gene>
    <name evidence="2" type="ORF">SAMEA4384403_00735</name>
</gene>
<keyword evidence="1" id="KW-1133">Transmembrane helix</keyword>
<dbReference type="EMBL" id="LT906462">
    <property type="protein sequence ID" value="SNV61229.1"/>
    <property type="molecule type" value="Genomic_DNA"/>
</dbReference>
<dbReference type="KEGG" id="sste:SAMEA4384403_0735"/>
<evidence type="ECO:0000256" key="1">
    <source>
        <dbReference type="SAM" id="Phobius"/>
    </source>
</evidence>
<evidence type="ECO:0000313" key="2">
    <source>
        <dbReference type="EMBL" id="SNV61229.1"/>
    </source>
</evidence>
<name>A0A239YQ38_9STAP</name>
<keyword evidence="1" id="KW-0472">Membrane</keyword>